<name>A0ACA9Y5M9_9ASCO</name>
<reference evidence="1" key="1">
    <citation type="submission" date="2022-06" db="EMBL/GenBank/DDBJ databases">
        <authorList>
            <person name="Legras J.-L."/>
            <person name="Devillers H."/>
            <person name="Grondin C."/>
        </authorList>
    </citation>
    <scope>NUCLEOTIDE SEQUENCE</scope>
    <source>
        <strain evidence="1">CLIB 1444</strain>
    </source>
</reference>
<keyword evidence="2" id="KW-1185">Reference proteome</keyword>
<comment type="caution">
    <text evidence="1">The sequence shown here is derived from an EMBL/GenBank/DDBJ whole genome shotgun (WGS) entry which is preliminary data.</text>
</comment>
<dbReference type="EMBL" id="CALSDN010000003">
    <property type="protein sequence ID" value="CAH6719959.1"/>
    <property type="molecule type" value="Genomic_DNA"/>
</dbReference>
<accession>A0ACA9Y5M9</accession>
<evidence type="ECO:0000313" key="2">
    <source>
        <dbReference type="Proteomes" id="UP001152531"/>
    </source>
</evidence>
<dbReference type="Proteomes" id="UP001152531">
    <property type="component" value="Unassembled WGS sequence"/>
</dbReference>
<evidence type="ECO:0000313" key="1">
    <source>
        <dbReference type="EMBL" id="CAH6719959.1"/>
    </source>
</evidence>
<protein>
    <submittedName>
        <fullName evidence="1">54S ribosomal protein L2, mitochondrial</fullName>
    </submittedName>
</protein>
<sequence length="370" mass="42381">MFSVNSITKGLQKTSITQVRTATKRAAGSRTNKNDSAGRRLGPKVFEGNFVSPGQIIMRQRGTKIHPGENCGIGKDHTIFALEPGFVKFYYDPFHPLRKYVGVALKKDYTLPKDHFDPRLRRFGYVEITDEAEALKEESRMSRKEYLQQAELTKKKQMRAHHDQALSTTFQEQLSQFVELSDDEATLAIERLVNNYKLIRLDHSIEDANQQSTFNYILSLKSLLANNKITQEELTTLKEKYIKLAEKLDRDVTVDFSTKQLTKYLNSEQRSALRNDIKEKLNGFKNKVISSEDKKHIEQLISTPLAFNKVERADLTSDYLPSVLPESVEETVFDPEKGIPEGGKVITKYDNTLRKTIKIGRTKEAFLNQL</sequence>
<organism evidence="1 2">
    <name type="scientific">[Candida] jaroonii</name>
    <dbReference type="NCBI Taxonomy" id="467808"/>
    <lineage>
        <taxon>Eukaryota</taxon>
        <taxon>Fungi</taxon>
        <taxon>Dikarya</taxon>
        <taxon>Ascomycota</taxon>
        <taxon>Saccharomycotina</taxon>
        <taxon>Pichiomycetes</taxon>
        <taxon>Debaryomycetaceae</taxon>
        <taxon>Yamadazyma</taxon>
    </lineage>
</organism>
<keyword evidence="1" id="KW-0689">Ribosomal protein</keyword>
<proteinExistence type="predicted"/>
<gene>
    <name evidence="1" type="ORF">CLIB1444_03S01288</name>
</gene>
<keyword evidence="1" id="KW-0687">Ribonucleoprotein</keyword>